<dbReference type="InterPro" id="IPR001810">
    <property type="entry name" value="F-box_dom"/>
</dbReference>
<dbReference type="Pfam" id="PF12937">
    <property type="entry name" value="F-box-like"/>
    <property type="match status" value="1"/>
</dbReference>
<feature type="compositionally biased region" description="Basic and acidic residues" evidence="1">
    <location>
        <begin position="905"/>
        <end position="916"/>
    </location>
</feature>
<sequence length="943" mass="104498">MTVLQTNRRAAAPTMADNCRGAVDGDQAGSQSTQGARAKLQPHHAALLADVLAHIFKYLTNAAHLLAASHVCRVWHATIMDTHAPILWPTVYHRLQGLRYHDKPLEGGPMTWQDCRRLTLVSDIRDRHNWHKLKQLGRRLMSAGAVKDGLSEHKASVEDVHVVRNYVPVEAVVAQCPHFLDVPDGGEPLMSVTDKCVVFEPRISGTLRAQRDRTFVLAQPISPSLNFADSSRSSFLLHSGPELVEKVDNHGDVIIEPDYLFNAAGATSTKWVFARSATRIHLYAQPTAHACVRVAHPKTLHIIDLSCCDDWLVVLYQVPLDWSTDFVRNPRVPWRANDNPKLMATPCILAVYDLRTVQIPRAEPDRCFLLKAVDIGVKAIGAVWVPYQHGLAHAVVGPDAHPFPVTESSPWAISEPADASCRKLLKVMVSEQGDDRIRGQRLVVVTFDVSTQATPDLVAYQPYGIVPEHPTELRGAEQDESFATHGPCCSYTSWRLFGRILVGTPLDPLCCPRLQFARDDSGLAHDVSIAPDFKMVLTQITRGGFNAVSALMRESLLRAFHFEANDRAGVVARYVAQICGVNHELAAQYALRPLESTFIATQLMAKSGRPSDAALSAWSLALRPAPLRVRATLPPLARVAEEPPYHITSMHWTRRERLVTISRTPRPMARYWNEFGGARAIAYYGARIEVVDTVAMRVVARTELPPVTAFLVDWCDNPPWHDRQYKPAPWAPRDHKRDYSKRLPGQGNSRRALFVPSWQSETDADGPFADTWVLDPLHAAFTIWRQVPVRYAHAPGTVLHVAPTASGLALVRSLGPMRGSVVELCTYSKTRAPTVAVKVPKIAPVEEPAESAAGASRNARNQARWQAKAQGRRAHVQTTVAAGAPVAVVRPGVGKSRSKGPMLMPRDEVEEGRQLVDEDVWEDEWEEDEESGDGRNEREDDDG</sequence>
<dbReference type="SUPFAM" id="SSF81383">
    <property type="entry name" value="F-box domain"/>
    <property type="match status" value="1"/>
</dbReference>
<dbReference type="InterPro" id="IPR036047">
    <property type="entry name" value="F-box-like_dom_sf"/>
</dbReference>
<proteinExistence type="predicted"/>
<feature type="compositionally biased region" description="Acidic residues" evidence="1">
    <location>
        <begin position="917"/>
        <end position="931"/>
    </location>
</feature>
<dbReference type="VEuPathDB" id="FungiDB:AMAG_06477"/>
<feature type="compositionally biased region" description="Basic and acidic residues" evidence="1">
    <location>
        <begin position="932"/>
        <end position="943"/>
    </location>
</feature>
<dbReference type="AlphaFoldDB" id="A0A0L0SH24"/>
<reference evidence="3 4" key="2">
    <citation type="submission" date="2009-11" db="EMBL/GenBank/DDBJ databases">
        <title>The Genome Sequence of Allomyces macrogynus strain ATCC 38327.</title>
        <authorList>
            <consortium name="The Broad Institute Genome Sequencing Platform"/>
            <person name="Russ C."/>
            <person name="Cuomo C."/>
            <person name="Shea T."/>
            <person name="Young S.K."/>
            <person name="Zeng Q."/>
            <person name="Koehrsen M."/>
            <person name="Haas B."/>
            <person name="Borodovsky M."/>
            <person name="Guigo R."/>
            <person name="Alvarado L."/>
            <person name="Berlin A."/>
            <person name="Borenstein D."/>
            <person name="Chen Z."/>
            <person name="Engels R."/>
            <person name="Freedman E."/>
            <person name="Gellesch M."/>
            <person name="Goldberg J."/>
            <person name="Griggs A."/>
            <person name="Gujja S."/>
            <person name="Heiman D."/>
            <person name="Hepburn T."/>
            <person name="Howarth C."/>
            <person name="Jen D."/>
            <person name="Larson L."/>
            <person name="Lewis B."/>
            <person name="Mehta T."/>
            <person name="Park D."/>
            <person name="Pearson M."/>
            <person name="Roberts A."/>
            <person name="Saif S."/>
            <person name="Shenoy N."/>
            <person name="Sisk P."/>
            <person name="Stolte C."/>
            <person name="Sykes S."/>
            <person name="Walk T."/>
            <person name="White J."/>
            <person name="Yandava C."/>
            <person name="Burger G."/>
            <person name="Gray M.W."/>
            <person name="Holland P.W.H."/>
            <person name="King N."/>
            <person name="Lang F.B.F."/>
            <person name="Roger A.J."/>
            <person name="Ruiz-Trillo I."/>
            <person name="Lander E."/>
            <person name="Nusbaum C."/>
        </authorList>
    </citation>
    <scope>NUCLEOTIDE SEQUENCE [LARGE SCALE GENOMIC DNA]</scope>
    <source>
        <strain evidence="3 4">ATCC 38327</strain>
    </source>
</reference>
<feature type="domain" description="F-box" evidence="2">
    <location>
        <begin position="50"/>
        <end position="82"/>
    </location>
</feature>
<evidence type="ECO:0000313" key="3">
    <source>
        <dbReference type="EMBL" id="KNE61670.1"/>
    </source>
</evidence>
<protein>
    <recommendedName>
        <fullName evidence="2">F-box domain-containing protein</fullName>
    </recommendedName>
</protein>
<feature type="region of interest" description="Disordered" evidence="1">
    <location>
        <begin position="1"/>
        <end position="37"/>
    </location>
</feature>
<dbReference type="OrthoDB" id="3800738at2759"/>
<reference evidence="3 4" key="1">
    <citation type="submission" date="2009-11" db="EMBL/GenBank/DDBJ databases">
        <title>Annotation of Allomyces macrogynus ATCC 38327.</title>
        <authorList>
            <consortium name="The Broad Institute Genome Sequencing Platform"/>
            <person name="Russ C."/>
            <person name="Cuomo C."/>
            <person name="Burger G."/>
            <person name="Gray M.W."/>
            <person name="Holland P.W.H."/>
            <person name="King N."/>
            <person name="Lang F.B.F."/>
            <person name="Roger A.J."/>
            <person name="Ruiz-Trillo I."/>
            <person name="Young S.K."/>
            <person name="Zeng Q."/>
            <person name="Gargeya S."/>
            <person name="Fitzgerald M."/>
            <person name="Haas B."/>
            <person name="Abouelleil A."/>
            <person name="Alvarado L."/>
            <person name="Arachchi H.M."/>
            <person name="Berlin A."/>
            <person name="Chapman S.B."/>
            <person name="Gearin G."/>
            <person name="Goldberg J."/>
            <person name="Griggs A."/>
            <person name="Gujja S."/>
            <person name="Hansen M."/>
            <person name="Heiman D."/>
            <person name="Howarth C."/>
            <person name="Larimer J."/>
            <person name="Lui A."/>
            <person name="MacDonald P.J.P."/>
            <person name="McCowen C."/>
            <person name="Montmayeur A."/>
            <person name="Murphy C."/>
            <person name="Neiman D."/>
            <person name="Pearson M."/>
            <person name="Priest M."/>
            <person name="Roberts A."/>
            <person name="Saif S."/>
            <person name="Shea T."/>
            <person name="Sisk P."/>
            <person name="Stolte C."/>
            <person name="Sykes S."/>
            <person name="Wortman J."/>
            <person name="Nusbaum C."/>
            <person name="Birren B."/>
        </authorList>
    </citation>
    <scope>NUCLEOTIDE SEQUENCE [LARGE SCALE GENOMIC DNA]</scope>
    <source>
        <strain evidence="3 4">ATCC 38327</strain>
    </source>
</reference>
<keyword evidence="4" id="KW-1185">Reference proteome</keyword>
<evidence type="ECO:0000259" key="2">
    <source>
        <dbReference type="Pfam" id="PF12937"/>
    </source>
</evidence>
<dbReference type="EMBL" id="GG745338">
    <property type="protein sequence ID" value="KNE61670.1"/>
    <property type="molecule type" value="Genomic_DNA"/>
</dbReference>
<evidence type="ECO:0000313" key="4">
    <source>
        <dbReference type="Proteomes" id="UP000054350"/>
    </source>
</evidence>
<dbReference type="Proteomes" id="UP000054350">
    <property type="component" value="Unassembled WGS sequence"/>
</dbReference>
<dbReference type="Gene3D" id="1.20.1280.50">
    <property type="match status" value="1"/>
</dbReference>
<organism evidence="3 4">
    <name type="scientific">Allomyces macrogynus (strain ATCC 38327)</name>
    <name type="common">Allomyces javanicus var. macrogynus</name>
    <dbReference type="NCBI Taxonomy" id="578462"/>
    <lineage>
        <taxon>Eukaryota</taxon>
        <taxon>Fungi</taxon>
        <taxon>Fungi incertae sedis</taxon>
        <taxon>Blastocladiomycota</taxon>
        <taxon>Blastocladiomycetes</taxon>
        <taxon>Blastocladiales</taxon>
        <taxon>Blastocladiaceae</taxon>
        <taxon>Allomyces</taxon>
    </lineage>
</organism>
<evidence type="ECO:0000256" key="1">
    <source>
        <dbReference type="SAM" id="MobiDB-lite"/>
    </source>
</evidence>
<gene>
    <name evidence="3" type="ORF">AMAG_06477</name>
</gene>
<accession>A0A0L0SH24</accession>
<feature type="region of interest" description="Disordered" evidence="1">
    <location>
        <begin position="891"/>
        <end position="943"/>
    </location>
</feature>
<name>A0A0L0SH24_ALLM3</name>